<accession>A0A451A422</accession>
<protein>
    <submittedName>
        <fullName evidence="1">Uncharacterized protein</fullName>
    </submittedName>
</protein>
<evidence type="ECO:0000313" key="2">
    <source>
        <dbReference type="EMBL" id="VFK69476.1"/>
    </source>
</evidence>
<organism evidence="1">
    <name type="scientific">Candidatus Kentrum sp. UNK</name>
    <dbReference type="NCBI Taxonomy" id="2126344"/>
    <lineage>
        <taxon>Bacteria</taxon>
        <taxon>Pseudomonadati</taxon>
        <taxon>Pseudomonadota</taxon>
        <taxon>Gammaproteobacteria</taxon>
        <taxon>Candidatus Kentrum</taxon>
    </lineage>
</organism>
<sequence length="42" mass="5135">MTTVSRRHPRADPDARFPHIRILRATLFVYIPQFPRDFYYGR</sequence>
<gene>
    <name evidence="1" type="ORF">BECKUNK1418G_GA0071005_101329</name>
    <name evidence="2" type="ORF">BECKUNK1418H_GA0071006_101429</name>
</gene>
<evidence type="ECO:0000313" key="1">
    <source>
        <dbReference type="EMBL" id="VFK60799.1"/>
    </source>
</evidence>
<proteinExistence type="predicted"/>
<name>A0A451A422_9GAMM</name>
<reference evidence="1" key="1">
    <citation type="submission" date="2019-02" db="EMBL/GenBank/DDBJ databases">
        <authorList>
            <person name="Gruber-Vodicka R. H."/>
            <person name="Seah K. B. B."/>
        </authorList>
    </citation>
    <scope>NUCLEOTIDE SEQUENCE</scope>
    <source>
        <strain evidence="2">BECK_BY19</strain>
        <strain evidence="1">BECK_BY8</strain>
    </source>
</reference>
<dbReference type="EMBL" id="CAADGD010000014">
    <property type="protein sequence ID" value="VFK69476.1"/>
    <property type="molecule type" value="Genomic_DNA"/>
</dbReference>
<dbReference type="EMBL" id="CAADFZ010000013">
    <property type="protein sequence ID" value="VFK60799.1"/>
    <property type="molecule type" value="Genomic_DNA"/>
</dbReference>
<dbReference type="AlphaFoldDB" id="A0A451A422"/>